<feature type="transmembrane region" description="Helical" evidence="7">
    <location>
        <begin position="176"/>
        <end position="196"/>
    </location>
</feature>
<evidence type="ECO:0000259" key="8">
    <source>
        <dbReference type="Pfam" id="PF00892"/>
    </source>
</evidence>
<feature type="region of interest" description="Disordered" evidence="6">
    <location>
        <begin position="1"/>
        <end position="20"/>
    </location>
</feature>
<feature type="transmembrane region" description="Helical" evidence="7">
    <location>
        <begin position="122"/>
        <end position="141"/>
    </location>
</feature>
<keyword evidence="5 7" id="KW-0472">Membrane</keyword>
<dbReference type="GO" id="GO:0005886">
    <property type="term" value="C:plasma membrane"/>
    <property type="evidence" value="ECO:0007669"/>
    <property type="project" value="UniProtKB-SubCell"/>
</dbReference>
<dbReference type="PANTHER" id="PTHR42920:SF24">
    <property type="entry name" value="AROMATIC AMINO ACID EXPORTER YDDG"/>
    <property type="match status" value="1"/>
</dbReference>
<keyword evidence="2" id="KW-1003">Cell membrane</keyword>
<dbReference type="InterPro" id="IPR037185">
    <property type="entry name" value="EmrE-like"/>
</dbReference>
<feature type="transmembrane region" description="Helical" evidence="7">
    <location>
        <begin position="298"/>
        <end position="320"/>
    </location>
</feature>
<feature type="transmembrane region" description="Helical" evidence="7">
    <location>
        <begin position="36"/>
        <end position="54"/>
    </location>
</feature>
<feature type="transmembrane region" description="Helical" evidence="7">
    <location>
        <begin position="66"/>
        <end position="85"/>
    </location>
</feature>
<evidence type="ECO:0000256" key="2">
    <source>
        <dbReference type="ARBA" id="ARBA00022475"/>
    </source>
</evidence>
<dbReference type="AlphaFoldDB" id="A0A6I6IP43"/>
<organism evidence="9 10">
    <name type="scientific">Roseovarius faecimaris</name>
    <dbReference type="NCBI Taxonomy" id="2494550"/>
    <lineage>
        <taxon>Bacteria</taxon>
        <taxon>Pseudomonadati</taxon>
        <taxon>Pseudomonadota</taxon>
        <taxon>Alphaproteobacteria</taxon>
        <taxon>Rhodobacterales</taxon>
        <taxon>Roseobacteraceae</taxon>
        <taxon>Roseovarius</taxon>
    </lineage>
</organism>
<feature type="transmembrane region" description="Helical" evidence="7">
    <location>
        <begin position="148"/>
        <end position="164"/>
    </location>
</feature>
<evidence type="ECO:0000256" key="6">
    <source>
        <dbReference type="SAM" id="MobiDB-lite"/>
    </source>
</evidence>
<reference evidence="10" key="1">
    <citation type="submission" date="2018-12" db="EMBL/GenBank/DDBJ databases">
        <title>Complete genome sequence of Roseovarius sp. MME-070.</title>
        <authorList>
            <person name="Nam Y.-D."/>
            <person name="Kang J."/>
            <person name="Chung W.-H."/>
            <person name="Park Y.S."/>
        </authorList>
    </citation>
    <scope>NUCLEOTIDE SEQUENCE [LARGE SCALE GENOMIC DNA]</scope>
    <source>
        <strain evidence="10">MME-070</strain>
    </source>
</reference>
<feature type="transmembrane region" description="Helical" evidence="7">
    <location>
        <begin position="245"/>
        <end position="264"/>
    </location>
</feature>
<keyword evidence="3 7" id="KW-0812">Transmembrane</keyword>
<evidence type="ECO:0000256" key="1">
    <source>
        <dbReference type="ARBA" id="ARBA00004651"/>
    </source>
</evidence>
<feature type="compositionally biased region" description="Basic residues" evidence="6">
    <location>
        <begin position="1"/>
        <end position="11"/>
    </location>
</feature>
<dbReference type="SUPFAM" id="SSF103481">
    <property type="entry name" value="Multidrug resistance efflux transporter EmrE"/>
    <property type="match status" value="2"/>
</dbReference>
<evidence type="ECO:0000313" key="9">
    <source>
        <dbReference type="EMBL" id="QGX98910.1"/>
    </source>
</evidence>
<evidence type="ECO:0000256" key="5">
    <source>
        <dbReference type="ARBA" id="ARBA00023136"/>
    </source>
</evidence>
<evidence type="ECO:0000313" key="10">
    <source>
        <dbReference type="Proteomes" id="UP000428330"/>
    </source>
</evidence>
<protein>
    <submittedName>
        <fullName evidence="9">DMT family transporter</fullName>
    </submittedName>
</protein>
<accession>A0A6I6IP43</accession>
<proteinExistence type="predicted"/>
<feature type="transmembrane region" description="Helical" evidence="7">
    <location>
        <begin position="97"/>
        <end position="116"/>
    </location>
</feature>
<name>A0A6I6IP43_9RHOB</name>
<dbReference type="PANTHER" id="PTHR42920">
    <property type="entry name" value="OS03G0707200 PROTEIN-RELATED"/>
    <property type="match status" value="1"/>
</dbReference>
<keyword evidence="10" id="KW-1185">Reference proteome</keyword>
<comment type="subcellular location">
    <subcellularLocation>
        <location evidence="1">Cell membrane</location>
        <topology evidence="1">Multi-pass membrane protein</topology>
    </subcellularLocation>
</comment>
<feature type="transmembrane region" description="Helical" evidence="7">
    <location>
        <begin position="271"/>
        <end position="292"/>
    </location>
</feature>
<dbReference type="Proteomes" id="UP000428330">
    <property type="component" value="Chromosome"/>
</dbReference>
<evidence type="ECO:0000256" key="3">
    <source>
        <dbReference type="ARBA" id="ARBA00022692"/>
    </source>
</evidence>
<dbReference type="InterPro" id="IPR000620">
    <property type="entry name" value="EamA_dom"/>
</dbReference>
<dbReference type="Pfam" id="PF00892">
    <property type="entry name" value="EamA"/>
    <property type="match status" value="1"/>
</dbReference>
<gene>
    <name evidence="9" type="ORF">EI983_11755</name>
</gene>
<evidence type="ECO:0000256" key="4">
    <source>
        <dbReference type="ARBA" id="ARBA00022989"/>
    </source>
</evidence>
<dbReference type="KEGG" id="rom:EI983_11755"/>
<keyword evidence="4 7" id="KW-1133">Transmembrane helix</keyword>
<dbReference type="EMBL" id="CP034348">
    <property type="protein sequence ID" value="QGX98910.1"/>
    <property type="molecule type" value="Genomic_DNA"/>
</dbReference>
<sequence length="327" mass="35528">MTRMRRSRAARRWTSPNGPHDVTRRTVPMLHHHRRAVWAGLFAGIAWGLFWIPIRLVESAGLDAPWAMAVFTLVPMVFCLPVAWWLRRDYVTGGRGLIGGILGGVAFALYSASLLYTDVVRAVLLFYLMPIWGFLLGWAILGDRITKLRWLAIALGIIGLYVIFAGDTGLPLPRNIGDWCGLISGMFWAVGCLLILVDERVDPRIHAVNFFVVGAIISLGAAVLANANGLSVTPDWEAVQTSVLWMIPITLLLVLPAGFASIYAPTKLNPGVVGLLFMLEIVVATITAAIWAGEPIGLREYAGLALVLSAGVLEPFGALLRPRASAV</sequence>
<feature type="domain" description="EamA" evidence="8">
    <location>
        <begin position="36"/>
        <end position="164"/>
    </location>
</feature>
<feature type="transmembrane region" description="Helical" evidence="7">
    <location>
        <begin position="208"/>
        <end position="225"/>
    </location>
</feature>
<evidence type="ECO:0000256" key="7">
    <source>
        <dbReference type="SAM" id="Phobius"/>
    </source>
</evidence>
<dbReference type="InterPro" id="IPR051258">
    <property type="entry name" value="Diverse_Substrate_Transporter"/>
</dbReference>